<sequence>MPVAPAASILRQMPLFRLLGGLFLLLWQVGCSTPPAFLANDDLIPVGSRIEFWVDHDDHGWVKSNIHIAYLPRVMTGAEARRWAEGVGDRDAGLKWTRFYLIITHPEPEAKQYRSAVFPMRAQPHEMTGAATPVRLR</sequence>
<accession>A0A1T4YU43</accession>
<dbReference type="RefSeq" id="WP_078815353.1">
    <property type="nucleotide sequence ID" value="NZ_FUYE01000018.1"/>
</dbReference>
<dbReference type="EMBL" id="FUYE01000018">
    <property type="protein sequence ID" value="SKB05183.1"/>
    <property type="molecule type" value="Genomic_DNA"/>
</dbReference>
<dbReference type="AlphaFoldDB" id="A0A1T4YU43"/>
<proteinExistence type="predicted"/>
<dbReference type="Proteomes" id="UP000190774">
    <property type="component" value="Unassembled WGS sequence"/>
</dbReference>
<protein>
    <submittedName>
        <fullName evidence="1">Uncharacterized protein</fullName>
    </submittedName>
</protein>
<organism evidence="1 2">
    <name type="scientific">Prosthecobacter debontii</name>
    <dbReference type="NCBI Taxonomy" id="48467"/>
    <lineage>
        <taxon>Bacteria</taxon>
        <taxon>Pseudomonadati</taxon>
        <taxon>Verrucomicrobiota</taxon>
        <taxon>Verrucomicrobiia</taxon>
        <taxon>Verrucomicrobiales</taxon>
        <taxon>Verrucomicrobiaceae</taxon>
        <taxon>Prosthecobacter</taxon>
    </lineage>
</organism>
<evidence type="ECO:0000313" key="1">
    <source>
        <dbReference type="EMBL" id="SKB05183.1"/>
    </source>
</evidence>
<evidence type="ECO:0000313" key="2">
    <source>
        <dbReference type="Proteomes" id="UP000190774"/>
    </source>
</evidence>
<name>A0A1T4YU43_9BACT</name>
<keyword evidence="2" id="KW-1185">Reference proteome</keyword>
<reference evidence="2" key="1">
    <citation type="submission" date="2017-02" db="EMBL/GenBank/DDBJ databases">
        <authorList>
            <person name="Varghese N."/>
            <person name="Submissions S."/>
        </authorList>
    </citation>
    <scope>NUCLEOTIDE SEQUENCE [LARGE SCALE GENOMIC DNA]</scope>
    <source>
        <strain evidence="2">ATCC 700200</strain>
    </source>
</reference>
<dbReference type="STRING" id="48467.SAMN02745166_04197"/>
<dbReference type="OrthoDB" id="196378at2"/>
<gene>
    <name evidence="1" type="ORF">SAMN02745166_04197</name>
</gene>